<dbReference type="EMBL" id="JAGZCZ010000005">
    <property type="protein sequence ID" value="MBS5519826.1"/>
    <property type="molecule type" value="Genomic_DNA"/>
</dbReference>
<organism evidence="1 2">
    <name type="scientific">Acidaminococcus intestini</name>
    <dbReference type="NCBI Taxonomy" id="187327"/>
    <lineage>
        <taxon>Bacteria</taxon>
        <taxon>Bacillati</taxon>
        <taxon>Bacillota</taxon>
        <taxon>Negativicutes</taxon>
        <taxon>Acidaminococcales</taxon>
        <taxon>Acidaminococcaceae</taxon>
        <taxon>Acidaminococcus</taxon>
    </lineage>
</organism>
<accession>A0A943EGS6</accession>
<proteinExistence type="predicted"/>
<evidence type="ECO:0000313" key="1">
    <source>
        <dbReference type="EMBL" id="MBS5519826.1"/>
    </source>
</evidence>
<sequence length="87" mass="10008">MNQKECHEYCQGLAAALNDMGGEIEEVLMEIYSMAIQAHSVPKPGKIDCSEDVRYGLKEFQKSLKRQRNTWKSVIEQMEFLIKALDL</sequence>
<gene>
    <name evidence="1" type="ORF">KHX13_05785</name>
</gene>
<dbReference type="AlphaFoldDB" id="A0A943EGS6"/>
<evidence type="ECO:0000313" key="2">
    <source>
        <dbReference type="Proteomes" id="UP000754226"/>
    </source>
</evidence>
<name>A0A943EGS6_9FIRM</name>
<protein>
    <submittedName>
        <fullName evidence="1">Uncharacterized protein</fullName>
    </submittedName>
</protein>
<comment type="caution">
    <text evidence="1">The sequence shown here is derived from an EMBL/GenBank/DDBJ whole genome shotgun (WGS) entry which is preliminary data.</text>
</comment>
<dbReference type="Proteomes" id="UP000754226">
    <property type="component" value="Unassembled WGS sequence"/>
</dbReference>
<reference evidence="1" key="1">
    <citation type="submission" date="2021-02" db="EMBL/GenBank/DDBJ databases">
        <title>Infant gut strain persistence is associated with maternal origin, phylogeny, and functional potential including surface adhesion and iron acquisition.</title>
        <authorList>
            <person name="Lou Y.C."/>
        </authorList>
    </citation>
    <scope>NUCLEOTIDE SEQUENCE</scope>
    <source>
        <strain evidence="1">L3_106_000M1_dasL3_106_000M1_concoct_15</strain>
    </source>
</reference>